<name>A0A9X3UGT5_9HYPH</name>
<dbReference type="PROSITE" id="PS50943">
    <property type="entry name" value="HTH_CROC1"/>
    <property type="match status" value="1"/>
</dbReference>
<accession>A0A9X3UGT5</accession>
<dbReference type="PANTHER" id="PTHR40661">
    <property type="match status" value="1"/>
</dbReference>
<dbReference type="Pfam" id="PF00717">
    <property type="entry name" value="Peptidase_S24"/>
    <property type="match status" value="1"/>
</dbReference>
<dbReference type="CDD" id="cd06529">
    <property type="entry name" value="S24_LexA-like"/>
    <property type="match status" value="1"/>
</dbReference>
<feature type="region of interest" description="Disordered" evidence="4">
    <location>
        <begin position="62"/>
        <end position="81"/>
    </location>
</feature>
<evidence type="ECO:0000259" key="5">
    <source>
        <dbReference type="PROSITE" id="PS50943"/>
    </source>
</evidence>
<reference evidence="6" key="1">
    <citation type="submission" date="2022-11" db="EMBL/GenBank/DDBJ databases">
        <title>Draft genome sequence of Hoeflea poritis E7-10 and Hoeflea prorocentri PM5-8, separated from scleractinian coral Porites lutea and marine dinoflagellate.</title>
        <authorList>
            <person name="Zhang G."/>
            <person name="Wei Q."/>
            <person name="Cai L."/>
        </authorList>
    </citation>
    <scope>NUCLEOTIDE SEQUENCE</scope>
    <source>
        <strain evidence="6">PM5-8</strain>
    </source>
</reference>
<dbReference type="SMART" id="SM00530">
    <property type="entry name" value="HTH_XRE"/>
    <property type="match status" value="1"/>
</dbReference>
<keyword evidence="1" id="KW-0805">Transcription regulation</keyword>
<proteinExistence type="predicted"/>
<dbReference type="RefSeq" id="WP_267990250.1">
    <property type="nucleotide sequence ID" value="NZ_JAPJZI010000001.1"/>
</dbReference>
<dbReference type="SUPFAM" id="SSF47413">
    <property type="entry name" value="lambda repressor-like DNA-binding domains"/>
    <property type="match status" value="1"/>
</dbReference>
<comment type="caution">
    <text evidence="6">The sequence shown here is derived from an EMBL/GenBank/DDBJ whole genome shotgun (WGS) entry which is preliminary data.</text>
</comment>
<dbReference type="InterPro" id="IPR039418">
    <property type="entry name" value="LexA-like"/>
</dbReference>
<feature type="compositionally biased region" description="Basic and acidic residues" evidence="4">
    <location>
        <begin position="92"/>
        <end position="101"/>
    </location>
</feature>
<dbReference type="SUPFAM" id="SSF51306">
    <property type="entry name" value="LexA/Signal peptidase"/>
    <property type="match status" value="1"/>
</dbReference>
<dbReference type="InterPro" id="IPR010982">
    <property type="entry name" value="Lambda_DNA-bd_dom_sf"/>
</dbReference>
<dbReference type="InterPro" id="IPR015927">
    <property type="entry name" value="Peptidase_S24_S26A/B/C"/>
</dbReference>
<keyword evidence="7" id="KW-1185">Reference proteome</keyword>
<protein>
    <submittedName>
        <fullName evidence="6">Helix-turn-helix domain-containing protein</fullName>
    </submittedName>
</protein>
<dbReference type="PANTHER" id="PTHR40661:SF3">
    <property type="entry name" value="FELS-1 PROPHAGE TRANSCRIPTIONAL REGULATOR"/>
    <property type="match status" value="1"/>
</dbReference>
<keyword evidence="2" id="KW-0238">DNA-binding</keyword>
<dbReference type="InterPro" id="IPR001387">
    <property type="entry name" value="Cro/C1-type_HTH"/>
</dbReference>
<dbReference type="GO" id="GO:0003677">
    <property type="term" value="F:DNA binding"/>
    <property type="evidence" value="ECO:0007669"/>
    <property type="project" value="UniProtKB-KW"/>
</dbReference>
<evidence type="ECO:0000256" key="2">
    <source>
        <dbReference type="ARBA" id="ARBA00023125"/>
    </source>
</evidence>
<evidence type="ECO:0000256" key="3">
    <source>
        <dbReference type="ARBA" id="ARBA00023163"/>
    </source>
</evidence>
<dbReference type="InterPro" id="IPR036286">
    <property type="entry name" value="LexA/Signal_pep-like_sf"/>
</dbReference>
<organism evidence="6 7">
    <name type="scientific">Hoeflea prorocentri</name>
    <dbReference type="NCBI Taxonomy" id="1922333"/>
    <lineage>
        <taxon>Bacteria</taxon>
        <taxon>Pseudomonadati</taxon>
        <taxon>Pseudomonadota</taxon>
        <taxon>Alphaproteobacteria</taxon>
        <taxon>Hyphomicrobiales</taxon>
        <taxon>Rhizobiaceae</taxon>
        <taxon>Hoeflea</taxon>
    </lineage>
</organism>
<gene>
    <name evidence="6" type="ORF">OQ273_09725</name>
</gene>
<keyword evidence="3" id="KW-0804">Transcription</keyword>
<feature type="domain" description="HTH cro/C1-type" evidence="5">
    <location>
        <begin position="4"/>
        <end position="58"/>
    </location>
</feature>
<evidence type="ECO:0000313" key="7">
    <source>
        <dbReference type="Proteomes" id="UP001151234"/>
    </source>
</evidence>
<dbReference type="Proteomes" id="UP001151234">
    <property type="component" value="Unassembled WGS sequence"/>
</dbReference>
<dbReference type="CDD" id="cd00093">
    <property type="entry name" value="HTH_XRE"/>
    <property type="match status" value="1"/>
</dbReference>
<evidence type="ECO:0000256" key="1">
    <source>
        <dbReference type="ARBA" id="ARBA00023015"/>
    </source>
</evidence>
<dbReference type="Gene3D" id="2.10.109.10">
    <property type="entry name" value="Umud Fragment, subunit A"/>
    <property type="match status" value="1"/>
</dbReference>
<dbReference type="Pfam" id="PF01381">
    <property type="entry name" value="HTH_3"/>
    <property type="match status" value="1"/>
</dbReference>
<evidence type="ECO:0000313" key="6">
    <source>
        <dbReference type="EMBL" id="MDA5398847.1"/>
    </source>
</evidence>
<dbReference type="EMBL" id="JAPJZI010000001">
    <property type="protein sequence ID" value="MDA5398847.1"/>
    <property type="molecule type" value="Genomic_DNA"/>
</dbReference>
<evidence type="ECO:0000256" key="4">
    <source>
        <dbReference type="SAM" id="MobiDB-lite"/>
    </source>
</evidence>
<dbReference type="AlphaFoldDB" id="A0A9X3UGT5"/>
<sequence>MITIRSLREAKGLTQARLAELAQTSQPQIRRLEAGERQLTKDWAMRLAPHLDISPSELMFGGQAYDPPLPSGPPAGGRSHDITSAAALDRTPPYKEHKENKYTQNPEFGVADDGILQSNNEQNDLQSRHQPSNARLGSELPELRVSIPVYGQAVGGVDGEFVMNGDRLEDVFAPPSLSSVVGAYAVYVAGESMEPRYFDGEIVFVNPVKRVRRGDFVVAQVKTQEHGPTLAYVKRFLRWNAEELVLSQYNPEKELRFAASQVVSVHLVVMGGAV</sequence>
<dbReference type="Gene3D" id="1.10.260.40">
    <property type="entry name" value="lambda repressor-like DNA-binding domains"/>
    <property type="match status" value="1"/>
</dbReference>
<feature type="region of interest" description="Disordered" evidence="4">
    <location>
        <begin position="87"/>
        <end position="114"/>
    </location>
</feature>